<dbReference type="OrthoDB" id="409956at2759"/>
<dbReference type="EMBL" id="ML992502">
    <property type="protein sequence ID" value="KAF2226760.1"/>
    <property type="molecule type" value="Genomic_DNA"/>
</dbReference>
<feature type="region of interest" description="Disordered" evidence="1">
    <location>
        <begin position="245"/>
        <end position="437"/>
    </location>
</feature>
<feature type="compositionally biased region" description="Basic and acidic residues" evidence="1">
    <location>
        <begin position="387"/>
        <end position="407"/>
    </location>
</feature>
<dbReference type="PROSITE" id="PS50802">
    <property type="entry name" value="OTU"/>
    <property type="match status" value="1"/>
</dbReference>
<feature type="domain" description="OTU" evidence="2">
    <location>
        <begin position="16"/>
        <end position="172"/>
    </location>
</feature>
<evidence type="ECO:0000313" key="4">
    <source>
        <dbReference type="Proteomes" id="UP000799538"/>
    </source>
</evidence>
<accession>A0A6A6GMM5</accession>
<evidence type="ECO:0000259" key="2">
    <source>
        <dbReference type="PROSITE" id="PS50802"/>
    </source>
</evidence>
<dbReference type="InterPro" id="IPR003323">
    <property type="entry name" value="OTU_dom"/>
</dbReference>
<evidence type="ECO:0000256" key="1">
    <source>
        <dbReference type="SAM" id="MobiDB-lite"/>
    </source>
</evidence>
<dbReference type="PANTHER" id="PTHR12419:SF7">
    <property type="entry name" value="OTU DOMAIN-CONTAINING PROTEIN 3"/>
    <property type="match status" value="1"/>
</dbReference>
<organism evidence="3 4">
    <name type="scientific">Elsinoe ampelina</name>
    <dbReference type="NCBI Taxonomy" id="302913"/>
    <lineage>
        <taxon>Eukaryota</taxon>
        <taxon>Fungi</taxon>
        <taxon>Dikarya</taxon>
        <taxon>Ascomycota</taxon>
        <taxon>Pezizomycotina</taxon>
        <taxon>Dothideomycetes</taxon>
        <taxon>Dothideomycetidae</taxon>
        <taxon>Myriangiales</taxon>
        <taxon>Elsinoaceae</taxon>
        <taxon>Elsinoe</taxon>
    </lineage>
</organism>
<dbReference type="GO" id="GO:0016579">
    <property type="term" value="P:protein deubiquitination"/>
    <property type="evidence" value="ECO:0007669"/>
    <property type="project" value="TreeGrafter"/>
</dbReference>
<feature type="compositionally biased region" description="Polar residues" evidence="1">
    <location>
        <begin position="309"/>
        <end position="330"/>
    </location>
</feature>
<dbReference type="GO" id="GO:0004843">
    <property type="term" value="F:cysteine-type deubiquitinase activity"/>
    <property type="evidence" value="ECO:0007669"/>
    <property type="project" value="TreeGrafter"/>
</dbReference>
<dbReference type="InterPro" id="IPR038765">
    <property type="entry name" value="Papain-like_cys_pep_sf"/>
</dbReference>
<dbReference type="PANTHER" id="PTHR12419">
    <property type="entry name" value="OTU DOMAIN CONTAINING PROTEIN"/>
    <property type="match status" value="1"/>
</dbReference>
<dbReference type="Gene3D" id="3.90.70.80">
    <property type="match status" value="1"/>
</dbReference>
<dbReference type="CDD" id="cd22756">
    <property type="entry name" value="OTU_OTUD3-like"/>
    <property type="match status" value="1"/>
</dbReference>
<evidence type="ECO:0000313" key="3">
    <source>
        <dbReference type="EMBL" id="KAF2226760.1"/>
    </source>
</evidence>
<keyword evidence="4" id="KW-1185">Reference proteome</keyword>
<protein>
    <recommendedName>
        <fullName evidence="2">OTU domain-containing protein</fullName>
    </recommendedName>
</protein>
<reference evidence="4" key="1">
    <citation type="journal article" date="2020" name="Stud. Mycol.">
        <title>101 Dothideomycetes genomes: A test case for predicting lifestyles and emergence of pathogens.</title>
        <authorList>
            <person name="Haridas S."/>
            <person name="Albert R."/>
            <person name="Binder M."/>
            <person name="Bloem J."/>
            <person name="LaButti K."/>
            <person name="Salamov A."/>
            <person name="Andreopoulos B."/>
            <person name="Baker S."/>
            <person name="Barry K."/>
            <person name="Bills G."/>
            <person name="Bluhm B."/>
            <person name="Cannon C."/>
            <person name="Castanera R."/>
            <person name="Culley D."/>
            <person name="Daum C."/>
            <person name="Ezra D."/>
            <person name="Gonzalez J."/>
            <person name="Henrissat B."/>
            <person name="Kuo A."/>
            <person name="Liang C."/>
            <person name="Lipzen A."/>
            <person name="Lutzoni F."/>
            <person name="Magnuson J."/>
            <person name="Mondo S."/>
            <person name="Nolan M."/>
            <person name="Ohm R."/>
            <person name="Pangilinan J."/>
            <person name="Park H.-J."/>
            <person name="Ramirez L."/>
            <person name="Alfaro M."/>
            <person name="Sun H."/>
            <person name="Tritt A."/>
            <person name="Yoshinaga Y."/>
            <person name="Zwiers L.-H."/>
            <person name="Turgeon B."/>
            <person name="Goodwin S."/>
            <person name="Spatafora J."/>
            <person name="Crous P."/>
            <person name="Grigoriev I."/>
        </authorList>
    </citation>
    <scope>NUCLEOTIDE SEQUENCE [LARGE SCALE GENOMIC DNA]</scope>
    <source>
        <strain evidence="4">CECT 20119</strain>
    </source>
</reference>
<dbReference type="AlphaFoldDB" id="A0A6A6GMM5"/>
<dbReference type="InterPro" id="IPR050704">
    <property type="entry name" value="Peptidase_C85-like"/>
</dbReference>
<sequence length="444" mass="49092">MRGYEDEFPVLSDLGLYAAKTTGDGNCLFYALSDQLYGSEDKGAEIRATVIDFLRNHADEYKLFLVVNAGGGSRRNPKRKTTVPAHPQTIEAPSAEDIDRAWEEHLAQMAKGGTYGDNMEIRAFAAAYNTDVHVYQREHKYVVSAVHGQVAPHAAHVAYHQTWLHYSSIRNIGGPETGIPHVQPRALTPEEQEKQRIKMAAVPLVQPWQIKALLNSLPFLIDNALAKRTLEETKGDLNAACSKLLDADDGGSASSAQESSSIEREPDSDDELLHAPNKRQDRRMSRTSRQKTLPSFDPNRLTPFAPASDSGSQESIDSFQSDTPSSTASRIDSLELSTLPGDTINVATDPDSSPAKRPLRFKINPPKPPTSIHNKTRQRQTGPRRVSARDKKDMKKLAQKAARKERQQAAGGNVSRKMRTGMELRSQGMTETPPIESGFRTLFI</sequence>
<dbReference type="SUPFAM" id="SSF54001">
    <property type="entry name" value="Cysteine proteinases"/>
    <property type="match status" value="1"/>
</dbReference>
<proteinExistence type="predicted"/>
<name>A0A6A6GMM5_9PEZI</name>
<gene>
    <name evidence="3" type="ORF">BDZ85DRAFT_256730</name>
</gene>
<dbReference type="Proteomes" id="UP000799538">
    <property type="component" value="Unassembled WGS sequence"/>
</dbReference>
<feature type="compositionally biased region" description="Low complexity" evidence="1">
    <location>
        <begin position="250"/>
        <end position="260"/>
    </location>
</feature>
<dbReference type="Pfam" id="PF02338">
    <property type="entry name" value="OTU"/>
    <property type="match status" value="1"/>
</dbReference>